<name>R9PAD1_PSEHS</name>
<accession>R9PAD1</accession>
<dbReference type="AlphaFoldDB" id="R9PAD1"/>
<sequence>MPQETLTFPPLYCIVGAYRLAHDPALWKPMWEKCSHAAKQALVVAGVWGVLTWPFQRLFVYYFMSASASVTGFNAVYGRVVETADVTDDSLPFRIPIPSLQSKSLPTLP</sequence>
<evidence type="ECO:0000313" key="1">
    <source>
        <dbReference type="EMBL" id="GAC98217.1"/>
    </source>
</evidence>
<protein>
    <submittedName>
        <fullName evidence="1">Uncharacterized protein</fullName>
    </submittedName>
</protein>
<dbReference type="eggNOG" id="ENOG502RYFY">
    <property type="taxonomic scope" value="Eukaryota"/>
</dbReference>
<dbReference type="GeneID" id="24111083"/>
<dbReference type="OrthoDB" id="10012223at2759"/>
<dbReference type="EMBL" id="DF238816">
    <property type="protein sequence ID" value="GAC98217.1"/>
    <property type="molecule type" value="Genomic_DNA"/>
</dbReference>
<proteinExistence type="predicted"/>
<keyword evidence="2" id="KW-1185">Reference proteome</keyword>
<dbReference type="HOGENOM" id="CLU_2185130_0_0_1"/>
<reference evidence="2" key="1">
    <citation type="journal article" date="2013" name="Genome Announc.">
        <title>Draft genome sequence of the basidiomycetous yeast-like fungus Pseudozyma hubeiensis SY62, which produces an abundant amount of the biosurfactant mannosylerythritol lipids.</title>
        <authorList>
            <person name="Konishi M."/>
            <person name="Hatada Y."/>
            <person name="Horiuchi J."/>
        </authorList>
    </citation>
    <scope>NUCLEOTIDE SEQUENCE [LARGE SCALE GENOMIC DNA]</scope>
    <source>
        <strain evidence="2">SY62</strain>
    </source>
</reference>
<organism evidence="1 2">
    <name type="scientific">Pseudozyma hubeiensis (strain SY62)</name>
    <name type="common">Yeast</name>
    <dbReference type="NCBI Taxonomy" id="1305764"/>
    <lineage>
        <taxon>Eukaryota</taxon>
        <taxon>Fungi</taxon>
        <taxon>Dikarya</taxon>
        <taxon>Basidiomycota</taxon>
        <taxon>Ustilaginomycotina</taxon>
        <taxon>Ustilaginomycetes</taxon>
        <taxon>Ustilaginales</taxon>
        <taxon>Ustilaginaceae</taxon>
        <taxon>Pseudozyma</taxon>
    </lineage>
</organism>
<gene>
    <name evidence="1" type="ORF">PHSY_005806</name>
</gene>
<dbReference type="STRING" id="1305764.R9PAD1"/>
<evidence type="ECO:0000313" key="2">
    <source>
        <dbReference type="Proteomes" id="UP000014071"/>
    </source>
</evidence>
<dbReference type="RefSeq" id="XP_012191804.1">
    <property type="nucleotide sequence ID" value="XM_012336414.1"/>
</dbReference>
<dbReference type="Proteomes" id="UP000014071">
    <property type="component" value="Unassembled WGS sequence"/>
</dbReference>